<name>A0ABP9J6R7_9MICO</name>
<evidence type="ECO:0000313" key="2">
    <source>
        <dbReference type="Proteomes" id="UP001500427"/>
    </source>
</evidence>
<evidence type="ECO:0008006" key="3">
    <source>
        <dbReference type="Google" id="ProtNLM"/>
    </source>
</evidence>
<evidence type="ECO:0000313" key="1">
    <source>
        <dbReference type="EMBL" id="GAA5020923.1"/>
    </source>
</evidence>
<keyword evidence="2" id="KW-1185">Reference proteome</keyword>
<dbReference type="Pfam" id="PF13704">
    <property type="entry name" value="Glyco_tranf_2_4"/>
    <property type="match status" value="1"/>
</dbReference>
<comment type="caution">
    <text evidence="1">The sequence shown here is derived from an EMBL/GenBank/DDBJ whole genome shotgun (WGS) entry which is preliminary data.</text>
</comment>
<proteinExistence type="predicted"/>
<protein>
    <recommendedName>
        <fullName evidence="3">Glycosyl transferase family 2</fullName>
    </recommendedName>
</protein>
<dbReference type="Proteomes" id="UP001500427">
    <property type="component" value="Unassembled WGS sequence"/>
</dbReference>
<sequence>MDPARLARLSFTIVTMSRGDERRLAEWVGCHCQLGFDEFHVVLDNPPDESERVLRELDVPATITVETRGPVGDYYDGVPADQRAQLDARWMEEHAAEVEASGMPTCDALSWRQ</sequence>
<accession>A0ABP9J6R7</accession>
<reference evidence="2" key="1">
    <citation type="journal article" date="2019" name="Int. J. Syst. Evol. Microbiol.">
        <title>The Global Catalogue of Microorganisms (GCM) 10K type strain sequencing project: providing services to taxonomists for standard genome sequencing and annotation.</title>
        <authorList>
            <consortium name="The Broad Institute Genomics Platform"/>
            <consortium name="The Broad Institute Genome Sequencing Center for Infectious Disease"/>
            <person name="Wu L."/>
            <person name="Ma J."/>
        </authorList>
    </citation>
    <scope>NUCLEOTIDE SEQUENCE [LARGE SCALE GENOMIC DNA]</scope>
    <source>
        <strain evidence="2">JCM 17687</strain>
    </source>
</reference>
<dbReference type="EMBL" id="BAABIW010000006">
    <property type="protein sequence ID" value="GAA5020923.1"/>
    <property type="molecule type" value="Genomic_DNA"/>
</dbReference>
<organism evidence="1 2">
    <name type="scientific">Terrabacter aeriphilus</name>
    <dbReference type="NCBI Taxonomy" id="515662"/>
    <lineage>
        <taxon>Bacteria</taxon>
        <taxon>Bacillati</taxon>
        <taxon>Actinomycetota</taxon>
        <taxon>Actinomycetes</taxon>
        <taxon>Micrococcales</taxon>
        <taxon>Intrasporangiaceae</taxon>
        <taxon>Terrabacter</taxon>
    </lineage>
</organism>
<gene>
    <name evidence="1" type="ORF">GCM10023258_09970</name>
</gene>